<name>A0AAN7UKF0_9PEZI</name>
<feature type="compositionally biased region" description="Pro residues" evidence="1">
    <location>
        <begin position="70"/>
        <end position="88"/>
    </location>
</feature>
<organism evidence="2 3">
    <name type="scientific">Xylaria bambusicola</name>
    <dbReference type="NCBI Taxonomy" id="326684"/>
    <lineage>
        <taxon>Eukaryota</taxon>
        <taxon>Fungi</taxon>
        <taxon>Dikarya</taxon>
        <taxon>Ascomycota</taxon>
        <taxon>Pezizomycotina</taxon>
        <taxon>Sordariomycetes</taxon>
        <taxon>Xylariomycetidae</taxon>
        <taxon>Xylariales</taxon>
        <taxon>Xylariaceae</taxon>
        <taxon>Xylaria</taxon>
    </lineage>
</organism>
<evidence type="ECO:0000313" key="3">
    <source>
        <dbReference type="Proteomes" id="UP001305414"/>
    </source>
</evidence>
<dbReference type="EMBL" id="JAWHQM010000015">
    <property type="protein sequence ID" value="KAK5630192.1"/>
    <property type="molecule type" value="Genomic_DNA"/>
</dbReference>
<evidence type="ECO:0000256" key="1">
    <source>
        <dbReference type="SAM" id="MobiDB-lite"/>
    </source>
</evidence>
<dbReference type="AlphaFoldDB" id="A0AAN7UKF0"/>
<keyword evidence="3" id="KW-1185">Reference proteome</keyword>
<feature type="compositionally biased region" description="Low complexity" evidence="1">
    <location>
        <begin position="190"/>
        <end position="217"/>
    </location>
</feature>
<evidence type="ECO:0000313" key="2">
    <source>
        <dbReference type="EMBL" id="KAK5630192.1"/>
    </source>
</evidence>
<feature type="region of interest" description="Disordered" evidence="1">
    <location>
        <begin position="69"/>
        <end position="120"/>
    </location>
</feature>
<proteinExistence type="predicted"/>
<feature type="compositionally biased region" description="Polar residues" evidence="1">
    <location>
        <begin position="165"/>
        <end position="183"/>
    </location>
</feature>
<protein>
    <submittedName>
        <fullName evidence="2">Uncharacterized protein</fullName>
    </submittedName>
</protein>
<comment type="caution">
    <text evidence="2">The sequence shown here is derived from an EMBL/GenBank/DDBJ whole genome shotgun (WGS) entry which is preliminary data.</text>
</comment>
<reference evidence="2 3" key="1">
    <citation type="submission" date="2023-10" db="EMBL/GenBank/DDBJ databases">
        <title>Draft genome sequence of Xylaria bambusicola isolate GMP-LS, the root and basal stem rot pathogen of sugarcane in Indonesia.</title>
        <authorList>
            <person name="Selvaraj P."/>
            <person name="Muralishankar V."/>
            <person name="Muruganantham S."/>
            <person name="Sp S."/>
            <person name="Haryani S."/>
            <person name="Lau K.J.X."/>
            <person name="Naqvi N.I."/>
        </authorList>
    </citation>
    <scope>NUCLEOTIDE SEQUENCE [LARGE SCALE GENOMIC DNA]</scope>
    <source>
        <strain evidence="2">GMP-LS</strain>
    </source>
</reference>
<gene>
    <name evidence="2" type="ORF">RRF57_005907</name>
</gene>
<dbReference type="Proteomes" id="UP001305414">
    <property type="component" value="Unassembled WGS sequence"/>
</dbReference>
<feature type="region of interest" description="Disordered" evidence="1">
    <location>
        <begin position="1"/>
        <end position="34"/>
    </location>
</feature>
<feature type="region of interest" description="Disordered" evidence="1">
    <location>
        <begin position="134"/>
        <end position="218"/>
    </location>
</feature>
<sequence>MYPESSLHDANAPALTKAPMQPYTHSPGPQDHNPYPGYWAAPAWTAEPWPPSPRQTPPHIYARHEVERAQPPPPMGYSTPPLAPPPPHTSIAHPHYDRIPQPTPWQAVDRRMSLSPRSQQLQVQAAQAVLIDPRAPIHGRHPQGPLPTLAPLSRHPTPPRGSHSPPRTASSTSSQPRKASLSSILLHPTPTNSEPNSANPANSSSAGSSPRALAAAAHELSTDVRALRSLDRKFF</sequence>
<accession>A0AAN7UKF0</accession>